<dbReference type="CDD" id="cd16917">
    <property type="entry name" value="HATPase_UhpB-NarQ-NarX-like"/>
    <property type="match status" value="1"/>
</dbReference>
<gene>
    <name evidence="19" type="ORF">DFR40_0864</name>
</gene>
<protein>
    <recommendedName>
        <fullName evidence="14">Sensor protein</fullName>
        <ecNumber evidence="14">2.7.13.3</ecNumber>
    </recommendedName>
</protein>
<dbReference type="InterPro" id="IPR003660">
    <property type="entry name" value="HAMP_dom"/>
</dbReference>
<evidence type="ECO:0000256" key="6">
    <source>
        <dbReference type="ARBA" id="ARBA00022679"/>
    </source>
</evidence>
<dbReference type="PROSITE" id="PS50885">
    <property type="entry name" value="HAMP"/>
    <property type="match status" value="1"/>
</dbReference>
<evidence type="ECO:0000256" key="12">
    <source>
        <dbReference type="ARBA" id="ARBA00023012"/>
    </source>
</evidence>
<dbReference type="Gene3D" id="1.10.8.500">
    <property type="entry name" value="HAMP domain in histidine kinase"/>
    <property type="match status" value="1"/>
</dbReference>
<dbReference type="SUPFAM" id="SSF158472">
    <property type="entry name" value="HAMP domain-like"/>
    <property type="match status" value="1"/>
</dbReference>
<dbReference type="InterPro" id="IPR042295">
    <property type="entry name" value="NarX-like_N_sf"/>
</dbReference>
<keyword evidence="3 14" id="KW-1003">Cell membrane</keyword>
<dbReference type="InterPro" id="IPR036890">
    <property type="entry name" value="HATPase_C_sf"/>
</dbReference>
<dbReference type="EMBL" id="RBXP01000011">
    <property type="protein sequence ID" value="RKT60718.1"/>
    <property type="molecule type" value="Genomic_DNA"/>
</dbReference>
<evidence type="ECO:0000256" key="16">
    <source>
        <dbReference type="SAM" id="Phobius"/>
    </source>
</evidence>
<evidence type="ECO:0000256" key="9">
    <source>
        <dbReference type="ARBA" id="ARBA00022777"/>
    </source>
</evidence>
<dbReference type="EC" id="2.7.13.3" evidence="14"/>
<reference evidence="19 20" key="1">
    <citation type="submission" date="2018-10" db="EMBL/GenBank/DDBJ databases">
        <title>Genomic Encyclopedia of Type Strains, Phase IV (KMG-IV): sequencing the most valuable type-strain genomes for metagenomic binning, comparative biology and taxonomic classification.</title>
        <authorList>
            <person name="Goeker M."/>
        </authorList>
    </citation>
    <scope>NUCLEOTIDE SEQUENCE [LARGE SCALE GENOMIC DNA]</scope>
    <source>
        <strain evidence="19 20">DSM 23841</strain>
    </source>
</reference>
<keyword evidence="10 14" id="KW-0067">ATP-binding</keyword>
<dbReference type="Pfam" id="PF02518">
    <property type="entry name" value="HATPase_c"/>
    <property type="match status" value="1"/>
</dbReference>
<proteinExistence type="predicted"/>
<keyword evidence="8 14" id="KW-0547">Nucleotide-binding</keyword>
<feature type="domain" description="HAMP" evidence="18">
    <location>
        <begin position="192"/>
        <end position="244"/>
    </location>
</feature>
<feature type="domain" description="Histidine kinase" evidence="17">
    <location>
        <begin position="417"/>
        <end position="611"/>
    </location>
</feature>
<dbReference type="Gene3D" id="3.30.450.40">
    <property type="match status" value="1"/>
</dbReference>
<comment type="catalytic activity">
    <reaction evidence="1 14">
        <text>ATP + protein L-histidine = ADP + protein N-phospho-L-histidine.</text>
        <dbReference type="EC" id="2.7.13.3"/>
    </reaction>
</comment>
<evidence type="ECO:0000313" key="19">
    <source>
        <dbReference type="EMBL" id="RKT60718.1"/>
    </source>
</evidence>
<keyword evidence="11 16" id="KW-1133">Transmembrane helix</keyword>
<evidence type="ECO:0000256" key="5">
    <source>
        <dbReference type="ARBA" id="ARBA00022553"/>
    </source>
</evidence>
<comment type="subcellular location">
    <subcellularLocation>
        <location evidence="2">Cell inner membrane</location>
        <topology evidence="2">Multi-pass membrane protein</topology>
    </subcellularLocation>
</comment>
<dbReference type="GO" id="GO:0046983">
    <property type="term" value="F:protein dimerization activity"/>
    <property type="evidence" value="ECO:0007669"/>
    <property type="project" value="UniProtKB-UniRule"/>
</dbReference>
<dbReference type="Proteomes" id="UP000270626">
    <property type="component" value="Unassembled WGS sequence"/>
</dbReference>
<feature type="coiled-coil region" evidence="15">
    <location>
        <begin position="236"/>
        <end position="263"/>
    </location>
</feature>
<evidence type="ECO:0000256" key="10">
    <source>
        <dbReference type="ARBA" id="ARBA00022840"/>
    </source>
</evidence>
<keyword evidence="9 14" id="KW-0418">Kinase</keyword>
<feature type="transmembrane region" description="Helical" evidence="16">
    <location>
        <begin position="20"/>
        <end position="42"/>
    </location>
</feature>
<dbReference type="GO" id="GO:0005524">
    <property type="term" value="F:ATP binding"/>
    <property type="evidence" value="ECO:0007669"/>
    <property type="project" value="UniProtKB-UniRule"/>
</dbReference>
<keyword evidence="6 14" id="KW-0808">Transferase</keyword>
<sequence length="617" mass="68125">MKRFLLSITQALHESVLVRLGLAMGILALLSFASIVTSTVIAENISGQASAINVSGSLRMMSFRSLSEVQQPEKRSLALTTIEQFERRLNGLDRHIQSKASSDAPSRQAINVVTRRWTEHIRPLARAAADGNPDALIQMAQDIPAFVEQIDRAVLLIEEDLEHKVRWLRATQFALLALIVIVSLVTSWMLKRQLVEPLAQLLKAAKTVSRGSFTVRVRHVGGDELGQLGRAFNTMVAEIANMYAHLEEKVEEKTEALTRTNQSLELLYRVSQKLSASDLTLDQLQAILREVEDALDLGHSMICVSDNGHLPAHPVVGDLTQEEIGKWCGRQDCGQCFARASETLTEQSTASNVVVVPIGEAGGLHGTLPIVLRSREPLPLDKARLIETVGHHVSNALINMRRTEEKHRLAVLEERSVIARELHDSIAQSLSYLRIQVTRLEKCIDQGCDARTIAVELKDGLSSAYRELRELITTFRLRIDERGFGVALQETIAEFSAKLGFPIELHNTLSGIVLSGNEEMHVIRIIREALSNIERHAQAGRASVHIEVAASHHVCIRVADDGRGFDPAATPANHFGTTIMRDRAHILEGELGVSSTPGAGTTITLNFLPQKYRQSET</sequence>
<feature type="transmembrane region" description="Helical" evidence="16">
    <location>
        <begin position="173"/>
        <end position="190"/>
    </location>
</feature>
<dbReference type="Gene3D" id="3.30.565.10">
    <property type="entry name" value="Histidine kinase-like ATPase, C-terminal domain"/>
    <property type="match status" value="1"/>
</dbReference>
<evidence type="ECO:0000256" key="4">
    <source>
        <dbReference type="ARBA" id="ARBA00022519"/>
    </source>
</evidence>
<keyword evidence="5" id="KW-0597">Phosphoprotein</keyword>
<dbReference type="InterPro" id="IPR029095">
    <property type="entry name" value="NarX-like_N"/>
</dbReference>
<dbReference type="GO" id="GO:0005886">
    <property type="term" value="C:plasma membrane"/>
    <property type="evidence" value="ECO:0007669"/>
    <property type="project" value="UniProtKB-SubCell"/>
</dbReference>
<comment type="caution">
    <text evidence="19">The sequence shown here is derived from an EMBL/GenBank/DDBJ whole genome shotgun (WGS) entry which is preliminary data.</text>
</comment>
<dbReference type="InterPro" id="IPR003594">
    <property type="entry name" value="HATPase_dom"/>
</dbReference>
<dbReference type="PIRSF" id="PIRSF003167">
    <property type="entry name" value="STHK_NarX/NarQ"/>
    <property type="match status" value="1"/>
</dbReference>
<dbReference type="InterPro" id="IPR011712">
    <property type="entry name" value="Sig_transdc_His_kin_sub3_dim/P"/>
</dbReference>
<evidence type="ECO:0000256" key="3">
    <source>
        <dbReference type="ARBA" id="ARBA00022475"/>
    </source>
</evidence>
<evidence type="ECO:0000259" key="17">
    <source>
        <dbReference type="PROSITE" id="PS50109"/>
    </source>
</evidence>
<dbReference type="CDD" id="cd06225">
    <property type="entry name" value="HAMP"/>
    <property type="match status" value="1"/>
</dbReference>
<evidence type="ECO:0000256" key="14">
    <source>
        <dbReference type="PIRNR" id="PIRNR003167"/>
    </source>
</evidence>
<dbReference type="PROSITE" id="PS50109">
    <property type="entry name" value="HIS_KIN"/>
    <property type="match status" value="1"/>
</dbReference>
<dbReference type="RefSeq" id="WP_121457223.1">
    <property type="nucleotide sequence ID" value="NZ_RBXP01000011.1"/>
</dbReference>
<keyword evidence="4 14" id="KW-0997">Cell inner membrane</keyword>
<keyword evidence="7 16" id="KW-0812">Transmembrane</keyword>
<evidence type="ECO:0000256" key="11">
    <source>
        <dbReference type="ARBA" id="ARBA00022989"/>
    </source>
</evidence>
<keyword evidence="20" id="KW-1185">Reference proteome</keyword>
<dbReference type="AlphaFoldDB" id="A0A495WLH0"/>
<dbReference type="InterPro" id="IPR029016">
    <property type="entry name" value="GAF-like_dom_sf"/>
</dbReference>
<keyword evidence="13 14" id="KW-0472">Membrane</keyword>
<dbReference type="CDD" id="cd19408">
    <property type="entry name" value="NarX_NarQ_sensor"/>
    <property type="match status" value="1"/>
</dbReference>
<evidence type="ECO:0000256" key="13">
    <source>
        <dbReference type="ARBA" id="ARBA00023136"/>
    </source>
</evidence>
<dbReference type="Pfam" id="PF07730">
    <property type="entry name" value="HisKA_3"/>
    <property type="match status" value="1"/>
</dbReference>
<evidence type="ECO:0000256" key="15">
    <source>
        <dbReference type="SAM" id="Coils"/>
    </source>
</evidence>
<dbReference type="InterPro" id="IPR005467">
    <property type="entry name" value="His_kinase_dom"/>
</dbReference>
<dbReference type="GO" id="GO:0000155">
    <property type="term" value="F:phosphorelay sensor kinase activity"/>
    <property type="evidence" value="ECO:0007669"/>
    <property type="project" value="UniProtKB-UniRule"/>
</dbReference>
<evidence type="ECO:0000256" key="8">
    <source>
        <dbReference type="ARBA" id="ARBA00022741"/>
    </source>
</evidence>
<dbReference type="InterPro" id="IPR050482">
    <property type="entry name" value="Sensor_HK_TwoCompSys"/>
</dbReference>
<name>A0A495WLH0_9RHOO</name>
<dbReference type="InterPro" id="IPR016380">
    <property type="entry name" value="Sig_transdc_His_kin_NarX/NarQ"/>
</dbReference>
<dbReference type="PANTHER" id="PTHR24421">
    <property type="entry name" value="NITRATE/NITRITE SENSOR PROTEIN NARX-RELATED"/>
    <property type="match status" value="1"/>
</dbReference>
<dbReference type="SMART" id="SM00387">
    <property type="entry name" value="HATPase_c"/>
    <property type="match status" value="1"/>
</dbReference>
<dbReference type="OrthoDB" id="9811306at2"/>
<dbReference type="Pfam" id="PF13675">
    <property type="entry name" value="PilJ"/>
    <property type="match status" value="1"/>
</dbReference>
<evidence type="ECO:0000313" key="20">
    <source>
        <dbReference type="Proteomes" id="UP000270626"/>
    </source>
</evidence>
<evidence type="ECO:0000259" key="18">
    <source>
        <dbReference type="PROSITE" id="PS50885"/>
    </source>
</evidence>
<dbReference type="SUPFAM" id="SSF55874">
    <property type="entry name" value="ATPase domain of HSP90 chaperone/DNA topoisomerase II/histidine kinase"/>
    <property type="match status" value="1"/>
</dbReference>
<evidence type="ECO:0000256" key="7">
    <source>
        <dbReference type="ARBA" id="ARBA00022692"/>
    </source>
</evidence>
<dbReference type="Gene3D" id="1.20.5.1930">
    <property type="match status" value="1"/>
</dbReference>
<dbReference type="SUPFAM" id="SSF55781">
    <property type="entry name" value="GAF domain-like"/>
    <property type="match status" value="1"/>
</dbReference>
<evidence type="ECO:0000256" key="1">
    <source>
        <dbReference type="ARBA" id="ARBA00000085"/>
    </source>
</evidence>
<accession>A0A495WLH0</accession>
<dbReference type="Gene3D" id="1.20.120.960">
    <property type="entry name" value="Histidine kinase NarX, sensor domain"/>
    <property type="match status" value="1"/>
</dbReference>
<evidence type="ECO:0000256" key="2">
    <source>
        <dbReference type="ARBA" id="ARBA00004429"/>
    </source>
</evidence>
<dbReference type="SMART" id="SM00304">
    <property type="entry name" value="HAMP"/>
    <property type="match status" value="1"/>
</dbReference>
<keyword evidence="15" id="KW-0175">Coiled coil</keyword>
<dbReference type="Pfam" id="PF00672">
    <property type="entry name" value="HAMP"/>
    <property type="match status" value="1"/>
</dbReference>
<keyword evidence="12 14" id="KW-0902">Two-component regulatory system</keyword>
<dbReference type="PANTHER" id="PTHR24421:SF10">
    <property type="entry name" value="NITRATE_NITRITE SENSOR PROTEIN NARQ"/>
    <property type="match status" value="1"/>
</dbReference>
<organism evidence="19 20">
    <name type="scientific">Azonexus fungiphilus</name>
    <dbReference type="NCBI Taxonomy" id="146940"/>
    <lineage>
        <taxon>Bacteria</taxon>
        <taxon>Pseudomonadati</taxon>
        <taxon>Pseudomonadota</taxon>
        <taxon>Betaproteobacteria</taxon>
        <taxon>Rhodocyclales</taxon>
        <taxon>Azonexaceae</taxon>
        <taxon>Azonexus</taxon>
    </lineage>
</organism>